<evidence type="ECO:0000256" key="6">
    <source>
        <dbReference type="ARBA" id="ARBA00031959"/>
    </source>
</evidence>
<comment type="similarity">
    <text evidence="2">Belongs to the UDPGP type 1 family.</text>
</comment>
<dbReference type="Proteomes" id="UP000308652">
    <property type="component" value="Unassembled WGS sequence"/>
</dbReference>
<dbReference type="FunFam" id="2.160.10.10:FF:000001">
    <property type="entry name" value="UTP--glucose-1-phosphate uridylyltransferase"/>
    <property type="match status" value="1"/>
</dbReference>
<dbReference type="EMBL" id="ML213650">
    <property type="protein sequence ID" value="TFK33310.1"/>
    <property type="molecule type" value="Genomic_DNA"/>
</dbReference>
<accession>A0A5C3LKC5</accession>
<proteinExistence type="inferred from homology"/>
<dbReference type="InterPro" id="IPR011004">
    <property type="entry name" value="Trimer_LpxA-like_sf"/>
</dbReference>
<keyword evidence="5 7" id="KW-0548">Nucleotidyltransferase</keyword>
<evidence type="ECO:0000313" key="8">
    <source>
        <dbReference type="Proteomes" id="UP000308652"/>
    </source>
</evidence>
<reference evidence="7 8" key="1">
    <citation type="journal article" date="2019" name="Nat. Ecol. Evol.">
        <title>Megaphylogeny resolves global patterns of mushroom evolution.</title>
        <authorList>
            <person name="Varga T."/>
            <person name="Krizsan K."/>
            <person name="Foldi C."/>
            <person name="Dima B."/>
            <person name="Sanchez-Garcia M."/>
            <person name="Sanchez-Ramirez S."/>
            <person name="Szollosi G.J."/>
            <person name="Szarkandi J.G."/>
            <person name="Papp V."/>
            <person name="Albert L."/>
            <person name="Andreopoulos W."/>
            <person name="Angelini C."/>
            <person name="Antonin V."/>
            <person name="Barry K.W."/>
            <person name="Bougher N.L."/>
            <person name="Buchanan P."/>
            <person name="Buyck B."/>
            <person name="Bense V."/>
            <person name="Catcheside P."/>
            <person name="Chovatia M."/>
            <person name="Cooper J."/>
            <person name="Damon W."/>
            <person name="Desjardin D."/>
            <person name="Finy P."/>
            <person name="Geml J."/>
            <person name="Haridas S."/>
            <person name="Hughes K."/>
            <person name="Justo A."/>
            <person name="Karasinski D."/>
            <person name="Kautmanova I."/>
            <person name="Kiss B."/>
            <person name="Kocsube S."/>
            <person name="Kotiranta H."/>
            <person name="LaButti K.M."/>
            <person name="Lechner B.E."/>
            <person name="Liimatainen K."/>
            <person name="Lipzen A."/>
            <person name="Lukacs Z."/>
            <person name="Mihaltcheva S."/>
            <person name="Morgado L.N."/>
            <person name="Niskanen T."/>
            <person name="Noordeloos M.E."/>
            <person name="Ohm R.A."/>
            <person name="Ortiz-Santana B."/>
            <person name="Ovrebo C."/>
            <person name="Racz N."/>
            <person name="Riley R."/>
            <person name="Savchenko A."/>
            <person name="Shiryaev A."/>
            <person name="Soop K."/>
            <person name="Spirin V."/>
            <person name="Szebenyi C."/>
            <person name="Tomsovsky M."/>
            <person name="Tulloss R.E."/>
            <person name="Uehling J."/>
            <person name="Grigoriev I.V."/>
            <person name="Vagvolgyi C."/>
            <person name="Papp T."/>
            <person name="Martin F.M."/>
            <person name="Miettinen O."/>
            <person name="Hibbett D.S."/>
            <person name="Nagy L.G."/>
        </authorList>
    </citation>
    <scope>NUCLEOTIDE SEQUENCE [LARGE SCALE GENOMIC DNA]</scope>
    <source>
        <strain evidence="7 8">CBS 166.37</strain>
    </source>
</reference>
<dbReference type="Pfam" id="PF01704">
    <property type="entry name" value="UDPGP"/>
    <property type="match status" value="1"/>
</dbReference>
<dbReference type="InterPro" id="IPR016267">
    <property type="entry name" value="UDPGP_trans"/>
</dbReference>
<evidence type="ECO:0000256" key="5">
    <source>
        <dbReference type="ARBA" id="ARBA00022695"/>
    </source>
</evidence>
<dbReference type="AlphaFoldDB" id="A0A5C3LKC5"/>
<gene>
    <name evidence="7" type="ORF">BDQ12DRAFT_615428</name>
</gene>
<evidence type="ECO:0000256" key="2">
    <source>
        <dbReference type="ARBA" id="ARBA00010401"/>
    </source>
</evidence>
<dbReference type="GO" id="GO:0003983">
    <property type="term" value="F:UTP:glucose-1-phosphate uridylyltransferase activity"/>
    <property type="evidence" value="ECO:0007669"/>
    <property type="project" value="UniProtKB-EC"/>
</dbReference>
<dbReference type="PANTHER" id="PTHR43511">
    <property type="match status" value="1"/>
</dbReference>
<sequence length="130" mass="14562">AGATIKHSKNAHGINVPRKHFSVKSYSDIFLIKSDIYSLQHGQPVINENRMFKTAPVIKLSDHFKKRFKIPKILKLDHLMATGEECFGRNVTLRGTDIDTLPANLLVANEGQRIGIPDGCILENRLLSDN</sequence>
<dbReference type="EC" id="2.7.7.9" evidence="3"/>
<dbReference type="InterPro" id="IPR002618">
    <property type="entry name" value="UDPGP_fam"/>
</dbReference>
<protein>
    <recommendedName>
        <fullName evidence="3">UTP--glucose-1-phosphate uridylyltransferase</fullName>
        <ecNumber evidence="3">2.7.7.9</ecNumber>
    </recommendedName>
    <alternativeName>
        <fullName evidence="6">UDP-glucose pyrophosphorylase</fullName>
    </alternativeName>
</protein>
<dbReference type="STRING" id="68775.A0A5C3LKC5"/>
<dbReference type="Gene3D" id="2.160.10.10">
    <property type="entry name" value="Hexapeptide repeat proteins"/>
    <property type="match status" value="1"/>
</dbReference>
<organism evidence="7 8">
    <name type="scientific">Crucibulum laeve</name>
    <dbReference type="NCBI Taxonomy" id="68775"/>
    <lineage>
        <taxon>Eukaryota</taxon>
        <taxon>Fungi</taxon>
        <taxon>Dikarya</taxon>
        <taxon>Basidiomycota</taxon>
        <taxon>Agaricomycotina</taxon>
        <taxon>Agaricomycetes</taxon>
        <taxon>Agaricomycetidae</taxon>
        <taxon>Agaricales</taxon>
        <taxon>Agaricineae</taxon>
        <taxon>Nidulariaceae</taxon>
        <taxon>Crucibulum</taxon>
    </lineage>
</organism>
<feature type="non-terminal residue" evidence="7">
    <location>
        <position position="1"/>
    </location>
</feature>
<evidence type="ECO:0000313" key="7">
    <source>
        <dbReference type="EMBL" id="TFK33310.1"/>
    </source>
</evidence>
<evidence type="ECO:0000256" key="3">
    <source>
        <dbReference type="ARBA" id="ARBA00012415"/>
    </source>
</evidence>
<dbReference type="GO" id="GO:0006011">
    <property type="term" value="P:UDP-alpha-D-glucose metabolic process"/>
    <property type="evidence" value="ECO:0007669"/>
    <property type="project" value="InterPro"/>
</dbReference>
<evidence type="ECO:0000256" key="1">
    <source>
        <dbReference type="ARBA" id="ARBA00003449"/>
    </source>
</evidence>
<dbReference type="OrthoDB" id="932129at2759"/>
<name>A0A5C3LKC5_9AGAR</name>
<keyword evidence="8" id="KW-1185">Reference proteome</keyword>
<evidence type="ECO:0000256" key="4">
    <source>
        <dbReference type="ARBA" id="ARBA00022679"/>
    </source>
</evidence>
<dbReference type="SUPFAM" id="SSF51161">
    <property type="entry name" value="Trimeric LpxA-like enzymes"/>
    <property type="match status" value="1"/>
</dbReference>
<comment type="function">
    <text evidence="1">Plays a central role as a glucosyl donor in cellular metabolic pathways.</text>
</comment>
<keyword evidence="4 7" id="KW-0808">Transferase</keyword>